<comment type="caution">
    <text evidence="10">The sequence shown here is derived from an EMBL/GenBank/DDBJ whole genome shotgun (WGS) entry which is preliminary data.</text>
</comment>
<accession>S3BDN3</accession>
<organism evidence="10 11">
    <name type="scientific">Sutterella wadsworthensis HGA0223</name>
    <dbReference type="NCBI Taxonomy" id="1203554"/>
    <lineage>
        <taxon>Bacteria</taxon>
        <taxon>Pseudomonadati</taxon>
        <taxon>Pseudomonadota</taxon>
        <taxon>Betaproteobacteria</taxon>
        <taxon>Burkholderiales</taxon>
        <taxon>Sutterellaceae</taxon>
        <taxon>Sutterella</taxon>
    </lineage>
</organism>
<feature type="transmembrane region" description="Helical" evidence="8">
    <location>
        <begin position="94"/>
        <end position="113"/>
    </location>
</feature>
<evidence type="ECO:0000313" key="10">
    <source>
        <dbReference type="EMBL" id="EPD97445.1"/>
    </source>
</evidence>
<name>S3BDN3_9BURK</name>
<dbReference type="AlphaFoldDB" id="S3BDN3"/>
<dbReference type="STRING" id="1203554.HMPREF1476_02281"/>
<dbReference type="RefSeq" id="WP_016475272.1">
    <property type="nucleotide sequence ID" value="NZ_KE150482.1"/>
</dbReference>
<dbReference type="Gene3D" id="1.10.3720.10">
    <property type="entry name" value="MetI-like"/>
    <property type="match status" value="1"/>
</dbReference>
<evidence type="ECO:0000256" key="8">
    <source>
        <dbReference type="RuleBase" id="RU363032"/>
    </source>
</evidence>
<dbReference type="CDD" id="cd06261">
    <property type="entry name" value="TM_PBP2"/>
    <property type="match status" value="1"/>
</dbReference>
<protein>
    <submittedName>
        <fullName evidence="10">His/Glu/Gln/Arg/opine family amino ABC transporter, permease, 3-TM region</fullName>
    </submittedName>
</protein>
<dbReference type="GO" id="GO:0022857">
    <property type="term" value="F:transmembrane transporter activity"/>
    <property type="evidence" value="ECO:0007669"/>
    <property type="project" value="InterPro"/>
</dbReference>
<reference evidence="10 11" key="1">
    <citation type="submission" date="2013-04" db="EMBL/GenBank/DDBJ databases">
        <title>The Genome Sequence of Sutterella wadsworthensis HGA0223.</title>
        <authorList>
            <consortium name="The Broad Institute Genomics Platform"/>
            <person name="Earl A."/>
            <person name="Ward D."/>
            <person name="Feldgarden M."/>
            <person name="Gevers D."/>
            <person name="Schmidt T.M."/>
            <person name="Dover J."/>
            <person name="Dai D."/>
            <person name="Walker B."/>
            <person name="Young S."/>
            <person name="Zeng Q."/>
            <person name="Gargeya S."/>
            <person name="Fitzgerald M."/>
            <person name="Haas B."/>
            <person name="Abouelleil A."/>
            <person name="Allen A.W."/>
            <person name="Alvarado L."/>
            <person name="Arachchi H.M."/>
            <person name="Berlin A.M."/>
            <person name="Chapman S.B."/>
            <person name="Gainer-Dewar J."/>
            <person name="Goldberg J."/>
            <person name="Griggs A."/>
            <person name="Gujja S."/>
            <person name="Hansen M."/>
            <person name="Howarth C."/>
            <person name="Imamovic A."/>
            <person name="Ireland A."/>
            <person name="Larimer J."/>
            <person name="McCowan C."/>
            <person name="Murphy C."/>
            <person name="Pearson M."/>
            <person name="Poon T.W."/>
            <person name="Priest M."/>
            <person name="Roberts A."/>
            <person name="Saif S."/>
            <person name="Shea T."/>
            <person name="Sisk P."/>
            <person name="Sykes S."/>
            <person name="Wortman J."/>
            <person name="Nusbaum C."/>
            <person name="Birren B."/>
        </authorList>
    </citation>
    <scope>NUCLEOTIDE SEQUENCE [LARGE SCALE GENOMIC DNA]</scope>
    <source>
        <strain evidence="10 11">HGA0223</strain>
    </source>
</reference>
<dbReference type="HOGENOM" id="CLU_019602_16_1_4"/>
<keyword evidence="4" id="KW-1003">Cell membrane</keyword>
<keyword evidence="6 8" id="KW-1133">Transmembrane helix</keyword>
<comment type="subcellular location">
    <subcellularLocation>
        <location evidence="1">Cell inner membrane</location>
        <topology evidence="1">Multi-pass membrane protein</topology>
    </subcellularLocation>
    <subcellularLocation>
        <location evidence="8">Cell membrane</location>
        <topology evidence="8">Multi-pass membrane protein</topology>
    </subcellularLocation>
</comment>
<dbReference type="InterPro" id="IPR000515">
    <property type="entry name" value="MetI-like"/>
</dbReference>
<feature type="transmembrane region" description="Helical" evidence="8">
    <location>
        <begin position="153"/>
        <end position="178"/>
    </location>
</feature>
<keyword evidence="3 8" id="KW-0813">Transport</keyword>
<dbReference type="SUPFAM" id="SSF161098">
    <property type="entry name" value="MetI-like"/>
    <property type="match status" value="1"/>
</dbReference>
<evidence type="ECO:0000256" key="7">
    <source>
        <dbReference type="ARBA" id="ARBA00023136"/>
    </source>
</evidence>
<evidence type="ECO:0000256" key="5">
    <source>
        <dbReference type="ARBA" id="ARBA00022692"/>
    </source>
</evidence>
<feature type="transmembrane region" description="Helical" evidence="8">
    <location>
        <begin position="120"/>
        <end position="141"/>
    </location>
</feature>
<feature type="transmembrane region" description="Helical" evidence="8">
    <location>
        <begin position="229"/>
        <end position="249"/>
    </location>
</feature>
<dbReference type="eggNOG" id="COG0765">
    <property type="taxonomic scope" value="Bacteria"/>
</dbReference>
<dbReference type="EMBL" id="ATCF01000038">
    <property type="protein sequence ID" value="EPD97445.1"/>
    <property type="molecule type" value="Genomic_DNA"/>
</dbReference>
<keyword evidence="7 8" id="KW-0472">Membrane</keyword>
<evidence type="ECO:0000313" key="11">
    <source>
        <dbReference type="Proteomes" id="UP000014400"/>
    </source>
</evidence>
<dbReference type="GO" id="GO:0006865">
    <property type="term" value="P:amino acid transport"/>
    <property type="evidence" value="ECO:0007669"/>
    <property type="project" value="TreeGrafter"/>
</dbReference>
<dbReference type="PANTHER" id="PTHR30614">
    <property type="entry name" value="MEMBRANE COMPONENT OF AMINO ACID ABC TRANSPORTER"/>
    <property type="match status" value="1"/>
</dbReference>
<evidence type="ECO:0000256" key="3">
    <source>
        <dbReference type="ARBA" id="ARBA00022448"/>
    </source>
</evidence>
<dbReference type="InterPro" id="IPR035906">
    <property type="entry name" value="MetI-like_sf"/>
</dbReference>
<dbReference type="InterPro" id="IPR010065">
    <property type="entry name" value="AA_ABC_transptr_permease_3TM"/>
</dbReference>
<dbReference type="PATRIC" id="fig|1203554.3.peg.2364"/>
<dbReference type="Pfam" id="PF00528">
    <property type="entry name" value="BPD_transp_1"/>
    <property type="match status" value="1"/>
</dbReference>
<gene>
    <name evidence="10" type="ORF">HMPREF1476_02281</name>
</gene>
<dbReference type="PROSITE" id="PS50928">
    <property type="entry name" value="ABC_TM1"/>
    <property type="match status" value="1"/>
</dbReference>
<proteinExistence type="inferred from homology"/>
<dbReference type="PANTHER" id="PTHR30614:SF41">
    <property type="entry name" value="INNER MEMBRANE AMINO-ACID ABC TRANSPORTER PERMEASE PROTEIN YHDY"/>
    <property type="match status" value="1"/>
</dbReference>
<dbReference type="GO" id="GO:0043190">
    <property type="term" value="C:ATP-binding cassette (ABC) transporter complex"/>
    <property type="evidence" value="ECO:0007669"/>
    <property type="project" value="InterPro"/>
</dbReference>
<comment type="similarity">
    <text evidence="2">Belongs to the binding-protein-dependent transport system permease family. HisMQ subfamily.</text>
</comment>
<feature type="domain" description="ABC transmembrane type-1" evidence="9">
    <location>
        <begin position="154"/>
        <end position="348"/>
    </location>
</feature>
<sequence>MPQIQTVGNPGSWVMKLRENCFYSPAASVLSVVLGLIILAVVGYVFDWGIANAVWDPNPAACREASGACWGFVAEKWRLIIFGRFPYELQWRPGLATLIIVGMLVVSAIPACWTRQGVRMLLWGWVAAFFAFFILMLGGVFNLEPIGTDMWGGLPLTVIITLFGMAASSPLGILLAIGRRSRMPIVSALSTGYIELVRGVPLITVLFVATFVFPLLLPEWLQCDAFWRVAIGIALFQAAYMAETVRGGLQTISQGQYAAARSLGFTERQCYQYVILPQALVAIIPAFVNSLLSCFMDTSLVTVVSMYDLTGSLKLALGDAVWRAYFIEGYVFIALVYFISSFIISRYSQWLELRLKGAKARHVVRI</sequence>
<dbReference type="InterPro" id="IPR043429">
    <property type="entry name" value="ArtM/GltK/GlnP/TcyL/YhdX-like"/>
</dbReference>
<evidence type="ECO:0000259" key="9">
    <source>
        <dbReference type="PROSITE" id="PS50928"/>
    </source>
</evidence>
<keyword evidence="11" id="KW-1185">Reference proteome</keyword>
<dbReference type="GeneID" id="64062351"/>
<evidence type="ECO:0000256" key="1">
    <source>
        <dbReference type="ARBA" id="ARBA00004429"/>
    </source>
</evidence>
<evidence type="ECO:0000256" key="4">
    <source>
        <dbReference type="ARBA" id="ARBA00022475"/>
    </source>
</evidence>
<feature type="transmembrane region" description="Helical" evidence="8">
    <location>
        <begin position="270"/>
        <end position="288"/>
    </location>
</feature>
<evidence type="ECO:0000256" key="2">
    <source>
        <dbReference type="ARBA" id="ARBA00010072"/>
    </source>
</evidence>
<feature type="transmembrane region" description="Helical" evidence="8">
    <location>
        <begin position="21"/>
        <end position="46"/>
    </location>
</feature>
<dbReference type="NCBIfam" id="TIGR01726">
    <property type="entry name" value="HEQRo_perm_3TM"/>
    <property type="match status" value="1"/>
</dbReference>
<dbReference type="Proteomes" id="UP000014400">
    <property type="component" value="Unassembled WGS sequence"/>
</dbReference>
<feature type="transmembrane region" description="Helical" evidence="8">
    <location>
        <begin position="322"/>
        <end position="344"/>
    </location>
</feature>
<evidence type="ECO:0000256" key="6">
    <source>
        <dbReference type="ARBA" id="ARBA00022989"/>
    </source>
</evidence>
<keyword evidence="5 8" id="KW-0812">Transmembrane</keyword>
<feature type="transmembrane region" description="Helical" evidence="8">
    <location>
        <begin position="199"/>
        <end position="217"/>
    </location>
</feature>